<organism evidence="1 2">
    <name type="scientific">Araneus ventricosus</name>
    <name type="common">Orbweaver spider</name>
    <name type="synonym">Epeira ventricosa</name>
    <dbReference type="NCBI Taxonomy" id="182803"/>
    <lineage>
        <taxon>Eukaryota</taxon>
        <taxon>Metazoa</taxon>
        <taxon>Ecdysozoa</taxon>
        <taxon>Arthropoda</taxon>
        <taxon>Chelicerata</taxon>
        <taxon>Arachnida</taxon>
        <taxon>Araneae</taxon>
        <taxon>Araneomorphae</taxon>
        <taxon>Entelegynae</taxon>
        <taxon>Araneoidea</taxon>
        <taxon>Araneidae</taxon>
        <taxon>Araneus</taxon>
    </lineage>
</organism>
<proteinExistence type="predicted"/>
<dbReference type="EMBL" id="BGPR01001526">
    <property type="protein sequence ID" value="GBM56073.1"/>
    <property type="molecule type" value="Genomic_DNA"/>
</dbReference>
<keyword evidence="2" id="KW-1185">Reference proteome</keyword>
<evidence type="ECO:0000313" key="2">
    <source>
        <dbReference type="Proteomes" id="UP000499080"/>
    </source>
</evidence>
<reference evidence="1 2" key="1">
    <citation type="journal article" date="2019" name="Sci. Rep.">
        <title>Orb-weaving spider Araneus ventricosus genome elucidates the spidroin gene catalogue.</title>
        <authorList>
            <person name="Kono N."/>
            <person name="Nakamura H."/>
            <person name="Ohtoshi R."/>
            <person name="Moran D.A.P."/>
            <person name="Shinohara A."/>
            <person name="Yoshida Y."/>
            <person name="Fujiwara M."/>
            <person name="Mori M."/>
            <person name="Tomita M."/>
            <person name="Arakawa K."/>
        </authorList>
    </citation>
    <scope>NUCLEOTIDE SEQUENCE [LARGE SCALE GENOMIC DNA]</scope>
</reference>
<sequence>MGSILDLLLNSTIQKLMVRSAHFKSQLQDSVRPVTGDFIPNETNVGQFSLKAFQEGNLLIHTSAKTRILPQVIPKFAKVTLTNRRYAILFLYYECFIHGHGQLHPTK</sequence>
<evidence type="ECO:0000313" key="1">
    <source>
        <dbReference type="EMBL" id="GBM56073.1"/>
    </source>
</evidence>
<dbReference type="AlphaFoldDB" id="A0A4Y2GR53"/>
<gene>
    <name evidence="1" type="ORF">AVEN_123214_1</name>
</gene>
<name>A0A4Y2GR53_ARAVE</name>
<dbReference type="Proteomes" id="UP000499080">
    <property type="component" value="Unassembled WGS sequence"/>
</dbReference>
<protein>
    <submittedName>
        <fullName evidence="1">Uncharacterized protein</fullName>
    </submittedName>
</protein>
<comment type="caution">
    <text evidence="1">The sequence shown here is derived from an EMBL/GenBank/DDBJ whole genome shotgun (WGS) entry which is preliminary data.</text>
</comment>
<accession>A0A4Y2GR53</accession>